<protein>
    <submittedName>
        <fullName evidence="3">Antitoxin</fullName>
    </submittedName>
</protein>
<dbReference type="OrthoDB" id="4843846at2"/>
<keyword evidence="5" id="KW-1185">Reference proteome</keyword>
<evidence type="ECO:0000313" key="5">
    <source>
        <dbReference type="Proteomes" id="UP000288711"/>
    </source>
</evidence>
<reference evidence="3 5" key="1">
    <citation type="journal article" date="2009" name="Int. J. Syst. Evol. Microbiol.">
        <title>Janibacter hoylei sp. nov., Bacillus isronensis sp. nov. and Bacillus aryabhattai sp. nov., isolated from cryotubes used for collecting air from the upper atmosphere.</title>
        <authorList>
            <person name="Shivaji S."/>
            <person name="Chaturvedi P."/>
            <person name="Begum Z."/>
            <person name="Pindi P.K."/>
            <person name="Manorama R."/>
            <person name="Padmanaban D.A."/>
            <person name="Shouche Y.S."/>
            <person name="Pawar S."/>
            <person name="Vaishampayan P."/>
            <person name="Dutt C.B."/>
            <person name="Datta G.N."/>
            <person name="Manchanda R.K."/>
            <person name="Rao U.R."/>
            <person name="Bhargava P.M."/>
            <person name="Narlikar J.V."/>
        </authorList>
    </citation>
    <scope>NUCLEOTIDE SEQUENCE [LARGE SCALE GENOMIC DNA]</scope>
    <source>
        <strain evidence="3 5">PVAS-1</strain>
    </source>
</reference>
<dbReference type="Proteomes" id="UP000004474">
    <property type="component" value="Unassembled WGS sequence"/>
</dbReference>
<reference evidence="2 4" key="2">
    <citation type="journal article" date="2012" name="J. Bacteriol.">
        <title>Genome Sequence of Janibacter hoylei MTCC8307, Isolated from the Stratospheric Air.</title>
        <authorList>
            <person name="Pawar S.P."/>
            <person name="Dhotre D.P."/>
            <person name="Shetty S.A."/>
            <person name="Chowdhury S.P."/>
            <person name="Chaudhari B.L."/>
            <person name="Shouche Y.S."/>
        </authorList>
    </citation>
    <scope>NUCLEOTIDE SEQUENCE [LARGE SCALE GENOMIC DNA]</scope>
    <source>
        <strain evidence="2 4">PVAS-1</strain>
    </source>
</reference>
<dbReference type="STRING" id="1210046.B277_09167"/>
<feature type="compositionally biased region" description="Basic and acidic residues" evidence="1">
    <location>
        <begin position="13"/>
        <end position="43"/>
    </location>
</feature>
<evidence type="ECO:0000313" key="2">
    <source>
        <dbReference type="EMBL" id="EKA61119.1"/>
    </source>
</evidence>
<dbReference type="InterPro" id="IPR028037">
    <property type="entry name" value="Antitoxin_Rv0909/MT0933"/>
</dbReference>
<feature type="region of interest" description="Disordered" evidence="1">
    <location>
        <begin position="1"/>
        <end position="107"/>
    </location>
</feature>
<dbReference type="EMBL" id="PIPF01000003">
    <property type="protein sequence ID" value="RWU84659.1"/>
    <property type="molecule type" value="Genomic_DNA"/>
</dbReference>
<dbReference type="Pfam" id="PF14013">
    <property type="entry name" value="MT0933_antitox"/>
    <property type="match status" value="1"/>
</dbReference>
<organism evidence="2 4">
    <name type="scientific">Janibacter hoylei PVAS-1</name>
    <dbReference type="NCBI Taxonomy" id="1210046"/>
    <lineage>
        <taxon>Bacteria</taxon>
        <taxon>Bacillati</taxon>
        <taxon>Actinomycetota</taxon>
        <taxon>Actinomycetes</taxon>
        <taxon>Micrococcales</taxon>
        <taxon>Intrasporangiaceae</taxon>
        <taxon>Janibacter</taxon>
    </lineage>
</organism>
<reference evidence="3" key="3">
    <citation type="submission" date="2017-11" db="EMBL/GenBank/DDBJ databases">
        <authorList>
            <person name="Seuylemezian A."/>
            <person name="Cooper K."/>
            <person name="Vaishampayan P."/>
        </authorList>
    </citation>
    <scope>NUCLEOTIDE SEQUENCE</scope>
    <source>
        <strain evidence="3">PVAS-1</strain>
    </source>
</reference>
<gene>
    <name evidence="2" type="ORF">B277_09167</name>
    <name evidence="3" type="ORF">CWN80_03520</name>
</gene>
<evidence type="ECO:0000256" key="1">
    <source>
        <dbReference type="SAM" id="MobiDB-lite"/>
    </source>
</evidence>
<feature type="compositionally biased region" description="Basic and acidic residues" evidence="1">
    <location>
        <begin position="53"/>
        <end position="75"/>
    </location>
</feature>
<evidence type="ECO:0000313" key="4">
    <source>
        <dbReference type="Proteomes" id="UP000004474"/>
    </source>
</evidence>
<dbReference type="RefSeq" id="WP_007927358.1">
    <property type="nucleotide sequence ID" value="NZ_ALWX01000040.1"/>
</dbReference>
<dbReference type="PATRIC" id="fig|1210046.3.peg.1754"/>
<proteinExistence type="predicted"/>
<dbReference type="EMBL" id="ALWX01000040">
    <property type="protein sequence ID" value="EKA61119.1"/>
    <property type="molecule type" value="Genomic_DNA"/>
</dbReference>
<evidence type="ECO:0000313" key="3">
    <source>
        <dbReference type="EMBL" id="RWU84659.1"/>
    </source>
</evidence>
<sequence>MSNSPQQFNGGEYVDKARDAARDHPDQARGAIDKVQEAVDKRTGGKFTSIIDKAGDFVEDKLGLPEDKAEPKGDAQPEDEATAESPRSQTPAEPKPEGSTDGGALPG</sequence>
<dbReference type="Proteomes" id="UP000288711">
    <property type="component" value="Unassembled WGS sequence"/>
</dbReference>
<name>K1DXK1_9MICO</name>
<accession>K1DXK1</accession>
<comment type="caution">
    <text evidence="2">The sequence shown here is derived from an EMBL/GenBank/DDBJ whole genome shotgun (WGS) entry which is preliminary data.</text>
</comment>
<dbReference type="AlphaFoldDB" id="K1DXK1"/>